<comment type="caution">
    <text evidence="1">The sequence shown here is derived from an EMBL/GenBank/DDBJ whole genome shotgun (WGS) entry which is preliminary data.</text>
</comment>
<evidence type="ECO:0000313" key="2">
    <source>
        <dbReference type="Proteomes" id="UP001229081"/>
    </source>
</evidence>
<organism evidence="1 2">
    <name type="scientific">Mycobacterium paragordonae</name>
    <dbReference type="NCBI Taxonomy" id="1389713"/>
    <lineage>
        <taxon>Bacteria</taxon>
        <taxon>Bacillati</taxon>
        <taxon>Actinomycetota</taxon>
        <taxon>Actinomycetes</taxon>
        <taxon>Mycobacteriales</taxon>
        <taxon>Mycobacteriaceae</taxon>
        <taxon>Mycobacterium</taxon>
    </lineage>
</organism>
<name>A0AAJ1W4F6_9MYCO</name>
<proteinExistence type="predicted"/>
<protein>
    <recommendedName>
        <fullName evidence="3">Nitroreductase</fullName>
    </recommendedName>
</protein>
<reference evidence="1" key="1">
    <citation type="submission" date="2023-06" db="EMBL/GenBank/DDBJ databases">
        <title>Identification of two novel mycobacterium reveal diversities and complexities of Mycobacterium gordonae clade.</title>
        <authorList>
            <person name="Matsumoto Y."/>
            <person name="Nakamura S."/>
            <person name="Motooka D."/>
            <person name="Fukushima K."/>
        </authorList>
    </citation>
    <scope>NUCLEOTIDE SEQUENCE</scope>
    <source>
        <strain evidence="1">TY812</strain>
    </source>
</reference>
<dbReference type="Proteomes" id="UP001229081">
    <property type="component" value="Unassembled WGS sequence"/>
</dbReference>
<dbReference type="RefSeq" id="WP_162951650.1">
    <property type="nucleotide sequence ID" value="NZ_BLKX01000002.1"/>
</dbReference>
<sequence>MFDIPGMPTGPQRLPAIRTVAAPARVCAPASPRVRAGQNPRTAARPLSDAEQWWQYSRNCAAALQAGLPPTPVSVFGPVLRAGELALLNVEVGYSRYCGSKASYSSLPLIVAGRPGVMVGALAVQSLVNQRRKSAAQRQAAPQWRWHQTTAAIVTTERLLCATEPHGLVSLWFGDCTEFHPDLQQWTLTLGFGSTVPVRFSGVATPALSLLSAYGMFGDAWADDPRLAALLL</sequence>
<evidence type="ECO:0008006" key="3">
    <source>
        <dbReference type="Google" id="ProtNLM"/>
    </source>
</evidence>
<accession>A0AAJ1W4F6</accession>
<evidence type="ECO:0000313" key="1">
    <source>
        <dbReference type="EMBL" id="MDP7739400.1"/>
    </source>
</evidence>
<dbReference type="AlphaFoldDB" id="A0AAJ1W4F6"/>
<dbReference type="EMBL" id="JAUFSA010000005">
    <property type="protein sequence ID" value="MDP7739400.1"/>
    <property type="molecule type" value="Genomic_DNA"/>
</dbReference>
<gene>
    <name evidence="1" type="ORF">QXL92_32210</name>
</gene>